<reference evidence="10" key="1">
    <citation type="submission" date="2015-08" db="EMBL/GenBank/DDBJ databases">
        <authorList>
            <person name="Babu N.S."/>
            <person name="Beckwith C.J."/>
            <person name="Beseler K.G."/>
            <person name="Brison A."/>
            <person name="Carone J.V."/>
            <person name="Caskin T.P."/>
            <person name="Diamond M."/>
            <person name="Durham M.E."/>
            <person name="Foxe J.M."/>
            <person name="Go M."/>
            <person name="Henderson B.A."/>
            <person name="Jones I.B."/>
            <person name="McGettigan J.A."/>
            <person name="Micheletti S.J."/>
            <person name="Nasrallah M.E."/>
            <person name="Ortiz D."/>
            <person name="Piller C.R."/>
            <person name="Privatt S.R."/>
            <person name="Schneider S.L."/>
            <person name="Sharp S."/>
            <person name="Smith T.C."/>
            <person name="Stanton J.D."/>
            <person name="Ullery H.E."/>
            <person name="Wilson R.J."/>
            <person name="Serrano M.G."/>
            <person name="Buck G."/>
            <person name="Lee V."/>
            <person name="Wang Y."/>
            <person name="Carvalho R."/>
            <person name="Voegtly L."/>
            <person name="Shi R."/>
            <person name="Duckworth R."/>
            <person name="Johnson A."/>
            <person name="Loviza R."/>
            <person name="Walstead R."/>
            <person name="Shah Z."/>
            <person name="Kiflezghi M."/>
            <person name="Wade K."/>
            <person name="Ball S.L."/>
            <person name="Bradley K.W."/>
            <person name="Asai D.J."/>
            <person name="Bowman C.A."/>
            <person name="Russell D.A."/>
            <person name="Pope W.H."/>
            <person name="Jacobs-Sera D."/>
            <person name="Hendrix R.W."/>
            <person name="Hatfull G.F."/>
        </authorList>
    </citation>
    <scope>NUCLEOTIDE SEQUENCE</scope>
</reference>
<feature type="domain" description="ABC3 transporter permease C-terminal" evidence="8">
    <location>
        <begin position="283"/>
        <end position="403"/>
    </location>
</feature>
<comment type="similarity">
    <text evidence="6">Belongs to the ABC-4 integral membrane protein family.</text>
</comment>
<proteinExistence type="inferred from homology"/>
<keyword evidence="4 7" id="KW-1133">Transmembrane helix</keyword>
<feature type="transmembrane region" description="Helical" evidence="7">
    <location>
        <begin position="371"/>
        <end position="394"/>
    </location>
</feature>
<sequence length="857" mass="88881">MTRMFRLTWRNLLARKVRLVMSALAIVLGIGFLAGVLTFSSGLSKTFDGIIQGSTPDAVARPSGTDSFSAIGAGGTQTLAPADVDKLAALPEVAQADGSVDGLGLYLLGTDDKLVGTGGAPTLAFNYADTPNLAGDETLTLEDGRWPEADDEVAINSASVEAGGYEIGDEVTVIPPTVTTGGPITQKLTLVGIAGFNGGGGTAGSTLIIFTTPGAQEMFLDGQDAFTSVSLTAADGVSQKELVAAADQVLPEGYEGVTGDEIVEESQTAVGEFLGFITIFLGVFAAIAVIVGAFIIFNTFTILVAQRVRELALLRALGASRKQVRRSVLVEAVLMATVGSTLGLLVGLGLARGLAALFSSFGLEINSSVLNLTPTTILAAYAVGIAVTVAAAYLPARRASKVAPVEAMREDVSMTEGSLRRRTLIGAVLLVIGAALAIAGVVGAPGNDAIWIGAGAVIWVLTVAAISAVLGRPVLVACRALFSRLFGTTGRLAGDNAIRNPRRTGVTAAALMIGLTLVSAVGVLAASMNASMDKLVDEQFESDFLVQSPVFGTFPVELGTQMAKVDGVSVVSRQQAVMTRIDDDKDPTYLIATDSAFGKVYDLTMLEGGEDLADKGEAIVNESFAKEKDLSLGSPLDLHFPGDKTVPVKVSGIFEDSAVAGEVNVGFGVLAEAGVKRVDNTLSINIADGADPDAVKDGLDTLVEDLPIVAVQDKQDFADSLAAQINQLLYMVYGLLALSIVIAVVGIVNTLSLSVIERTREIGLLRAVGLSRRRLRRMVTLESVTISVMGAVLGLVLGVIIGVLLQRSLKDDLEVLSIPIVSLVVFLVIAVVFGVLAAIIPAVRASRMKVLQAIATE</sequence>
<organism evidence="10">
    <name type="scientific">metagenome</name>
    <dbReference type="NCBI Taxonomy" id="256318"/>
    <lineage>
        <taxon>unclassified sequences</taxon>
        <taxon>metagenomes</taxon>
    </lineage>
</organism>
<accession>A0A2P2C9E4</accession>
<dbReference type="AlphaFoldDB" id="A0A2P2C9E4"/>
<comment type="subcellular location">
    <subcellularLocation>
        <location evidence="1">Cell membrane</location>
        <topology evidence="1">Multi-pass membrane protein</topology>
    </subcellularLocation>
</comment>
<feature type="transmembrane region" description="Helical" evidence="7">
    <location>
        <begin position="424"/>
        <end position="444"/>
    </location>
</feature>
<feature type="transmembrane region" description="Helical" evidence="7">
    <location>
        <begin position="450"/>
        <end position="475"/>
    </location>
</feature>
<evidence type="ECO:0000256" key="7">
    <source>
        <dbReference type="SAM" id="Phobius"/>
    </source>
</evidence>
<evidence type="ECO:0000256" key="2">
    <source>
        <dbReference type="ARBA" id="ARBA00022475"/>
    </source>
</evidence>
<evidence type="ECO:0000259" key="9">
    <source>
        <dbReference type="Pfam" id="PF12704"/>
    </source>
</evidence>
<dbReference type="GO" id="GO:0022857">
    <property type="term" value="F:transmembrane transporter activity"/>
    <property type="evidence" value="ECO:0007669"/>
    <property type="project" value="TreeGrafter"/>
</dbReference>
<evidence type="ECO:0000256" key="3">
    <source>
        <dbReference type="ARBA" id="ARBA00022692"/>
    </source>
</evidence>
<dbReference type="InterPro" id="IPR025857">
    <property type="entry name" value="MacB_PCD"/>
</dbReference>
<dbReference type="InterPro" id="IPR003838">
    <property type="entry name" value="ABC3_permease_C"/>
</dbReference>
<gene>
    <name evidence="10" type="ORF">NOCA1150057</name>
</gene>
<evidence type="ECO:0000256" key="4">
    <source>
        <dbReference type="ARBA" id="ARBA00022989"/>
    </source>
</evidence>
<feature type="domain" description="MacB-like periplasmic core" evidence="9">
    <location>
        <begin position="504"/>
        <end position="701"/>
    </location>
</feature>
<dbReference type="Pfam" id="PF02687">
    <property type="entry name" value="FtsX"/>
    <property type="match status" value="2"/>
</dbReference>
<dbReference type="EMBL" id="CZKB01000007">
    <property type="protein sequence ID" value="CUR58580.1"/>
    <property type="molecule type" value="Genomic_DNA"/>
</dbReference>
<feature type="transmembrane region" description="Helical" evidence="7">
    <location>
        <begin position="730"/>
        <end position="756"/>
    </location>
</feature>
<dbReference type="PANTHER" id="PTHR30572:SF4">
    <property type="entry name" value="ABC TRANSPORTER PERMEASE YTRF"/>
    <property type="match status" value="1"/>
</dbReference>
<keyword evidence="3 7" id="KW-0812">Transmembrane</keyword>
<feature type="transmembrane region" description="Helical" evidence="7">
    <location>
        <begin position="327"/>
        <end position="351"/>
    </location>
</feature>
<feature type="transmembrane region" description="Helical" evidence="7">
    <location>
        <begin position="273"/>
        <end position="306"/>
    </location>
</feature>
<evidence type="ECO:0000256" key="1">
    <source>
        <dbReference type="ARBA" id="ARBA00004651"/>
    </source>
</evidence>
<feature type="domain" description="MacB-like periplasmic core" evidence="9">
    <location>
        <begin position="20"/>
        <end position="248"/>
    </location>
</feature>
<evidence type="ECO:0000256" key="6">
    <source>
        <dbReference type="ARBA" id="ARBA00038076"/>
    </source>
</evidence>
<dbReference type="PANTHER" id="PTHR30572">
    <property type="entry name" value="MEMBRANE COMPONENT OF TRANSPORTER-RELATED"/>
    <property type="match status" value="1"/>
</dbReference>
<dbReference type="GO" id="GO:0005886">
    <property type="term" value="C:plasma membrane"/>
    <property type="evidence" value="ECO:0007669"/>
    <property type="project" value="UniProtKB-SubCell"/>
</dbReference>
<feature type="transmembrane region" description="Helical" evidence="7">
    <location>
        <begin position="816"/>
        <end position="840"/>
    </location>
</feature>
<feature type="domain" description="ABC3 transporter permease C-terminal" evidence="8">
    <location>
        <begin position="735"/>
        <end position="849"/>
    </location>
</feature>
<keyword evidence="2" id="KW-1003">Cell membrane</keyword>
<protein>
    <submittedName>
        <fullName evidence="10">Putative ABC-type export permease</fullName>
    </submittedName>
</protein>
<feature type="transmembrane region" description="Helical" evidence="7">
    <location>
        <begin position="779"/>
        <end position="804"/>
    </location>
</feature>
<evidence type="ECO:0000313" key="10">
    <source>
        <dbReference type="EMBL" id="CUR58580.1"/>
    </source>
</evidence>
<keyword evidence="5 7" id="KW-0472">Membrane</keyword>
<name>A0A2P2C9E4_9ZZZZ</name>
<evidence type="ECO:0000259" key="8">
    <source>
        <dbReference type="Pfam" id="PF02687"/>
    </source>
</evidence>
<dbReference type="Pfam" id="PF12704">
    <property type="entry name" value="MacB_PCD"/>
    <property type="match status" value="2"/>
</dbReference>
<feature type="transmembrane region" description="Helical" evidence="7">
    <location>
        <begin position="506"/>
        <end position="528"/>
    </location>
</feature>
<evidence type="ECO:0000256" key="5">
    <source>
        <dbReference type="ARBA" id="ARBA00023136"/>
    </source>
</evidence>
<dbReference type="InterPro" id="IPR050250">
    <property type="entry name" value="Macrolide_Exporter_MacB"/>
</dbReference>